<accession>A0A248LLW6</accession>
<dbReference type="SUPFAM" id="SSF52540">
    <property type="entry name" value="P-loop containing nucleoside triphosphate hydrolases"/>
    <property type="match status" value="1"/>
</dbReference>
<dbReference type="PANTHER" id="PTHR40396">
    <property type="entry name" value="ATPASE-LIKE PROTEIN"/>
    <property type="match status" value="1"/>
</dbReference>
<feature type="domain" description="ATPase AAA-type core" evidence="1">
    <location>
        <begin position="47"/>
        <end position="344"/>
    </location>
</feature>
<dbReference type="GO" id="GO:0016887">
    <property type="term" value="F:ATP hydrolysis activity"/>
    <property type="evidence" value="ECO:0007669"/>
    <property type="project" value="InterPro"/>
</dbReference>
<dbReference type="EMBL" id="CP022115">
    <property type="protein sequence ID" value="ASJ25728.1"/>
    <property type="molecule type" value="Genomic_DNA"/>
</dbReference>
<evidence type="ECO:0000259" key="1">
    <source>
        <dbReference type="Pfam" id="PF13304"/>
    </source>
</evidence>
<reference evidence="3" key="1">
    <citation type="submission" date="2017-06" db="EMBL/GenBank/DDBJ databases">
        <title>Whole genome sequence of Laribacter hongkongensis LHGZ1.</title>
        <authorList>
            <person name="Chen D."/>
            <person name="Wu H."/>
            <person name="Chen J."/>
        </authorList>
    </citation>
    <scope>NUCLEOTIDE SEQUENCE [LARGE SCALE GENOMIC DNA]</scope>
    <source>
        <strain evidence="3">LHGZ1</strain>
    </source>
</reference>
<dbReference type="Proteomes" id="UP000197424">
    <property type="component" value="Chromosome"/>
</dbReference>
<dbReference type="GO" id="GO:0005524">
    <property type="term" value="F:ATP binding"/>
    <property type="evidence" value="ECO:0007669"/>
    <property type="project" value="InterPro"/>
</dbReference>
<organism evidence="2 3">
    <name type="scientific">Laribacter hongkongensis</name>
    <dbReference type="NCBI Taxonomy" id="168471"/>
    <lineage>
        <taxon>Bacteria</taxon>
        <taxon>Pseudomonadati</taxon>
        <taxon>Pseudomonadota</taxon>
        <taxon>Betaproteobacteria</taxon>
        <taxon>Neisseriales</taxon>
        <taxon>Aquaspirillaceae</taxon>
        <taxon>Laribacter</taxon>
    </lineage>
</organism>
<dbReference type="InterPro" id="IPR027417">
    <property type="entry name" value="P-loop_NTPase"/>
</dbReference>
<evidence type="ECO:0000313" key="3">
    <source>
        <dbReference type="Proteomes" id="UP000197424"/>
    </source>
</evidence>
<gene>
    <name evidence="2" type="ORF">LHGZ1_2897</name>
</gene>
<protein>
    <submittedName>
        <fullName evidence="2">Abortive infection protein</fullName>
    </submittedName>
</protein>
<dbReference type="Gene3D" id="3.40.50.300">
    <property type="entry name" value="P-loop containing nucleotide triphosphate hydrolases"/>
    <property type="match status" value="1"/>
</dbReference>
<proteinExistence type="predicted"/>
<sequence>MLRSFTLQNFQSFREPVQISLELNRHTPVDGRSCTSALGTRLSKAIAVVGANASGKTTLIKSLVFVDWFVKHSFHAKPDEPIPLAAHFSATTEPSTFEVEFEFDGREWRYRLIASRDRVYHESLYSKQSRAFSYVFTREWNPERKGYTVKQQQFGMLQKEAEKVRENASLISTAAQYEVDLALKLVSANVLSNVHGLGRQAMDHDQIMRASEFYAKNIGIRSQMATLLHQWDFGLSDVRVEKHTVTRESGKTEEIHIPFGIHRVGDKEHPLMFLHESSGTQGAFILLSRILPALQHGGLVVIDELEADLHPHMLTPLLDLFFSPKTNPHNAQIIFTCHSIEVLSLLHKAQVVLVEKDDNCESDAWRLDSVKGVRADDNLYAKYMAGAYGAIPQL</sequence>
<dbReference type="AlphaFoldDB" id="A0A248LLW6"/>
<dbReference type="Pfam" id="PF13304">
    <property type="entry name" value="AAA_21"/>
    <property type="match status" value="1"/>
</dbReference>
<name>A0A248LLW6_9NEIS</name>
<dbReference type="RefSeq" id="WP_088861479.1">
    <property type="nucleotide sequence ID" value="NZ_CP022115.1"/>
</dbReference>
<evidence type="ECO:0000313" key="2">
    <source>
        <dbReference type="EMBL" id="ASJ25728.1"/>
    </source>
</evidence>
<dbReference type="PANTHER" id="PTHR40396:SF1">
    <property type="entry name" value="ATPASE AAA-TYPE CORE DOMAIN-CONTAINING PROTEIN"/>
    <property type="match status" value="1"/>
</dbReference>
<dbReference type="InterPro" id="IPR003959">
    <property type="entry name" value="ATPase_AAA_core"/>
</dbReference>
<dbReference type="OrthoDB" id="9809324at2"/>